<evidence type="ECO:0000256" key="1">
    <source>
        <dbReference type="SAM" id="Phobius"/>
    </source>
</evidence>
<feature type="transmembrane region" description="Helical" evidence="1">
    <location>
        <begin position="193"/>
        <end position="209"/>
    </location>
</feature>
<feature type="transmembrane region" description="Helical" evidence="1">
    <location>
        <begin position="281"/>
        <end position="302"/>
    </location>
</feature>
<feature type="transmembrane region" description="Helical" evidence="1">
    <location>
        <begin position="255"/>
        <end position="275"/>
    </location>
</feature>
<feature type="transmembrane region" description="Helical" evidence="1">
    <location>
        <begin position="156"/>
        <end position="181"/>
    </location>
</feature>
<keyword evidence="1" id="KW-0472">Membrane</keyword>
<evidence type="ECO:0008006" key="4">
    <source>
        <dbReference type="Google" id="ProtNLM"/>
    </source>
</evidence>
<comment type="caution">
    <text evidence="2">The sequence shown here is derived from an EMBL/GenBank/DDBJ whole genome shotgun (WGS) entry which is preliminary data.</text>
</comment>
<dbReference type="EMBL" id="NIDE01000017">
    <property type="protein sequence ID" value="OWK36470.1"/>
    <property type="molecule type" value="Genomic_DNA"/>
</dbReference>
<dbReference type="AlphaFoldDB" id="A0A225D4G0"/>
<keyword evidence="1" id="KW-0812">Transmembrane</keyword>
<feature type="transmembrane region" description="Helical" evidence="1">
    <location>
        <begin position="115"/>
        <end position="136"/>
    </location>
</feature>
<name>A0A225D4G0_9BACT</name>
<keyword evidence="1" id="KW-1133">Transmembrane helix</keyword>
<gene>
    <name evidence="2" type="ORF">FRUB_09033</name>
</gene>
<accession>A0A225D4G0</accession>
<reference evidence="3" key="1">
    <citation type="submission" date="2017-06" db="EMBL/GenBank/DDBJ databases">
        <title>Genome analysis of Fimbriiglobus ruber SP5, the first member of the order Planctomycetales with confirmed chitinolytic capability.</title>
        <authorList>
            <person name="Ravin N.V."/>
            <person name="Rakitin A.L."/>
            <person name="Ivanova A.A."/>
            <person name="Beletsky A.V."/>
            <person name="Kulichevskaya I.S."/>
            <person name="Mardanov A.V."/>
            <person name="Dedysh S.N."/>
        </authorList>
    </citation>
    <scope>NUCLEOTIDE SEQUENCE [LARGE SCALE GENOMIC DNA]</scope>
    <source>
        <strain evidence="3">SP5</strain>
    </source>
</reference>
<sequence length="541" mass="57247">MTGVCLWYAVTFGANCPFGDEWDISAGMTTPKLIWIIVTGHHNEHRYPLGQLVWYGLTAAAGYDFRAGGIANVGLVAALAYGLARLAARVGGGPHPADVLFPALLLNFGHAEKWLMGYQLTMTVPFVALGGILAAAATCRPGAETRSGCITGGSLLIGMTGGAYGLSMVPPAATWLVYLAWRVWRRDRTPGRAAGLLVPPALAIGYTAFCVATRSSGGPAQPPFDPERAALAWLQGFGLTLGSWIGILYAPYSGLLVLGIDAVAVGRLLWVAAASRDERPAAAGILAVWSTMVIAAAGVAVFRGGFADRNGLPMALHGCAAVIALRRFPLPVRGGRLIAACAGVGLAAAVVVGNWKPGMDYGIIHRFQYDVLKDDVVAGMPAEFLAEKHAEHLVSFPADPALRARLAARMDDLRRAEIGWFRSTPANPRTTDVPAPPFVPVTFEGPDRISAPVPGPGRFAYGARVRLEPGGETAWVQIVMEWPANGETPAGKASVFIHLEPKEQTTVFWVNARPEKVTFRGVSPMAAVKVTGITWMVPTGD</sequence>
<protein>
    <recommendedName>
        <fullName evidence="4">Glycosyltransferase RgtA/B/C/D-like domain-containing protein</fullName>
    </recommendedName>
</protein>
<evidence type="ECO:0000313" key="2">
    <source>
        <dbReference type="EMBL" id="OWK36470.1"/>
    </source>
</evidence>
<evidence type="ECO:0000313" key="3">
    <source>
        <dbReference type="Proteomes" id="UP000214646"/>
    </source>
</evidence>
<proteinExistence type="predicted"/>
<organism evidence="2 3">
    <name type="scientific">Fimbriiglobus ruber</name>
    <dbReference type="NCBI Taxonomy" id="1908690"/>
    <lineage>
        <taxon>Bacteria</taxon>
        <taxon>Pseudomonadati</taxon>
        <taxon>Planctomycetota</taxon>
        <taxon>Planctomycetia</taxon>
        <taxon>Gemmatales</taxon>
        <taxon>Gemmataceae</taxon>
        <taxon>Fimbriiglobus</taxon>
    </lineage>
</organism>
<dbReference type="Proteomes" id="UP000214646">
    <property type="component" value="Unassembled WGS sequence"/>
</dbReference>
<keyword evidence="3" id="KW-1185">Reference proteome</keyword>